<accession>A0ABQ8FFS9</accession>
<feature type="compositionally biased region" description="Polar residues" evidence="1">
    <location>
        <begin position="33"/>
        <end position="42"/>
    </location>
</feature>
<feature type="region of interest" description="Disordered" evidence="1">
    <location>
        <begin position="1"/>
        <end position="113"/>
    </location>
</feature>
<evidence type="ECO:0000256" key="1">
    <source>
        <dbReference type="SAM" id="MobiDB-lite"/>
    </source>
</evidence>
<evidence type="ECO:0000313" key="2">
    <source>
        <dbReference type="EMBL" id="KAH6597525.1"/>
    </source>
</evidence>
<comment type="caution">
    <text evidence="2">The sequence shown here is derived from an EMBL/GenBank/DDBJ whole genome shotgun (WGS) entry which is preliminary data.</text>
</comment>
<name>A0ABQ8FFS9_9FUNG</name>
<keyword evidence="3" id="KW-1185">Reference proteome</keyword>
<dbReference type="Proteomes" id="UP001648503">
    <property type="component" value="Unassembled WGS sequence"/>
</dbReference>
<gene>
    <name evidence="2" type="ORF">BASA50_004442</name>
</gene>
<reference evidence="2 3" key="1">
    <citation type="submission" date="2021-02" db="EMBL/GenBank/DDBJ databases">
        <title>Variation within the Batrachochytrium salamandrivorans European outbreak.</title>
        <authorList>
            <person name="Kelly M."/>
            <person name="Pasmans F."/>
            <person name="Shea T.P."/>
            <person name="Munoz J.F."/>
            <person name="Carranza S."/>
            <person name="Cuomo C.A."/>
            <person name="Martel A."/>
        </authorList>
    </citation>
    <scope>NUCLEOTIDE SEQUENCE [LARGE SCALE GENOMIC DNA]</scope>
    <source>
        <strain evidence="2 3">AMFP18/2</strain>
    </source>
</reference>
<feature type="compositionally biased region" description="Basic and acidic residues" evidence="1">
    <location>
        <begin position="73"/>
        <end position="98"/>
    </location>
</feature>
<dbReference type="EMBL" id="JAFCIX010000143">
    <property type="protein sequence ID" value="KAH6597525.1"/>
    <property type="molecule type" value="Genomic_DNA"/>
</dbReference>
<protein>
    <submittedName>
        <fullName evidence="2">Uncharacterized protein</fullName>
    </submittedName>
</protein>
<organism evidence="2 3">
    <name type="scientific">Batrachochytrium salamandrivorans</name>
    <dbReference type="NCBI Taxonomy" id="1357716"/>
    <lineage>
        <taxon>Eukaryota</taxon>
        <taxon>Fungi</taxon>
        <taxon>Fungi incertae sedis</taxon>
        <taxon>Chytridiomycota</taxon>
        <taxon>Chytridiomycota incertae sedis</taxon>
        <taxon>Chytridiomycetes</taxon>
        <taxon>Rhizophydiales</taxon>
        <taxon>Rhizophydiales incertae sedis</taxon>
        <taxon>Batrachochytrium</taxon>
    </lineage>
</organism>
<sequence length="453" mass="49723">MGAETPLIFPRSQTATKYVPSPEKHSSLPRPFSFSQSRNTNDSLEELKVDTMPSHAADQSGKYRASFKSIQPRYKDQTRKYGRGNKPDNNADKQRPSRNDSQNGKQTKDPILSMPLQFPYRPPTTHIQMLPCQSLISITCAKRGQQESTAQSVAIGTMAQTGHRPFNKLCASSSVELLAVTLSAEQASKKDGSKTTSMHPKCALAITHNKPSKTANTHDVNCTDSPSGTVYRTMAHTSRCRRTTYGTSNRIPFLKSAFHASGSRFGHLPHMTNCSGHTERGGQLALSRSLGDPACSDSVLGLSNAYEARTGNTQNDHGVGFPGQNCRSMEPCRTSSDTGMETPKHFGDILGIDCGSWKRHGCVPRIPDFGNEIAPGLTYPASTRYSANTEWGHSTRWVVQAPPDSHFFLSEKDRLNCTRPVTEIRSTKFMGRRHGNNNSCDNGVASVFKTNSH</sequence>
<proteinExistence type="predicted"/>
<evidence type="ECO:0000313" key="3">
    <source>
        <dbReference type="Proteomes" id="UP001648503"/>
    </source>
</evidence>